<keyword evidence="2 5" id="KW-0812">Transmembrane</keyword>
<dbReference type="GO" id="GO:0016020">
    <property type="term" value="C:membrane"/>
    <property type="evidence" value="ECO:0007669"/>
    <property type="project" value="UniProtKB-SubCell"/>
</dbReference>
<evidence type="ECO:0000256" key="2">
    <source>
        <dbReference type="ARBA" id="ARBA00022692"/>
    </source>
</evidence>
<feature type="transmembrane region" description="Helical" evidence="5">
    <location>
        <begin position="382"/>
        <end position="400"/>
    </location>
</feature>
<dbReference type="RefSeq" id="WP_185992219.1">
    <property type="nucleotide sequence ID" value="NZ_JACCAE010000001.1"/>
</dbReference>
<evidence type="ECO:0000256" key="4">
    <source>
        <dbReference type="ARBA" id="ARBA00023136"/>
    </source>
</evidence>
<feature type="transmembrane region" description="Helical" evidence="5">
    <location>
        <begin position="412"/>
        <end position="432"/>
    </location>
</feature>
<dbReference type="AlphaFoldDB" id="A0A852VVV4"/>
<gene>
    <name evidence="7" type="ORF">BJY20_002922</name>
</gene>
<comment type="caution">
    <text evidence="7">The sequence shown here is derived from an EMBL/GenBank/DDBJ whole genome shotgun (WGS) entry which is preliminary data.</text>
</comment>
<feature type="transmembrane region" description="Helical" evidence="5">
    <location>
        <begin position="121"/>
        <end position="139"/>
    </location>
</feature>
<keyword evidence="4 5" id="KW-0472">Membrane</keyword>
<feature type="transmembrane region" description="Helical" evidence="5">
    <location>
        <begin position="145"/>
        <end position="167"/>
    </location>
</feature>
<dbReference type="Pfam" id="PF13515">
    <property type="entry name" value="FUSC_2"/>
    <property type="match status" value="1"/>
</dbReference>
<sequence>MSRSAAVDFARPVFSFGPSPVRRWVALRAALAIGLPLTVLTLAGYPQEAFLAGLGVFAVLYGAGAPVRRRLRIIPSAGAGLLASLALGVATAGHPYLAVVLMAVVATMATFLTYSLQIGPPAGFFFALDLGIGNLAAAHGADPRVILGVAAIGVCSAVLVGTSDLWFGAHGVEEAAVATAEELVEQYITETDASEIARSRRTASAALNRAWTAVTDGGSQDHFGGRLQRMHSRYAAAVSRAVGGPDEEVTAELALHEAASARQVSLGRPRALWSLRQALRWPSEDLLVAARVLPAGLVAGTIAFALDNAHAYWATAFAVLIVHSGGTRRAQLQRSFQRTIGTAAGLLAFGLVLGLDPSHWALIALVVCLQFVVEMLVTRNYAAAVVFLTPLALSISVSVTDMDPSTILYDRGVDTVIGVGVALVVVVVSGALGRPELLLRAHARRVVLALDDVLTDLAERRTRTPEGMQAHLHHCRQLYVELLASDQVALRTLADAPKVVAPYREMEQLLAHIGYLVLGATWNPRVRGERERMALARERLGGILDHKVTRTRAAADITTELRCVEAALTGS</sequence>
<feature type="transmembrane region" description="Helical" evidence="5">
    <location>
        <begin position="73"/>
        <end position="90"/>
    </location>
</feature>
<feature type="transmembrane region" description="Helical" evidence="5">
    <location>
        <begin position="49"/>
        <end position="66"/>
    </location>
</feature>
<feature type="transmembrane region" description="Helical" evidence="5">
    <location>
        <begin position="25"/>
        <end position="43"/>
    </location>
</feature>
<protein>
    <recommendedName>
        <fullName evidence="6">Integral membrane bound transporter domain-containing protein</fullName>
    </recommendedName>
</protein>
<accession>A0A852VVV4</accession>
<evidence type="ECO:0000256" key="1">
    <source>
        <dbReference type="ARBA" id="ARBA00004141"/>
    </source>
</evidence>
<feature type="transmembrane region" description="Helical" evidence="5">
    <location>
        <begin position="311"/>
        <end position="327"/>
    </location>
</feature>
<feature type="domain" description="Integral membrane bound transporter" evidence="6">
    <location>
        <begin position="299"/>
        <end position="425"/>
    </location>
</feature>
<keyword evidence="3 5" id="KW-1133">Transmembrane helix</keyword>
<evidence type="ECO:0000313" key="7">
    <source>
        <dbReference type="EMBL" id="NYF99530.1"/>
    </source>
</evidence>
<evidence type="ECO:0000259" key="6">
    <source>
        <dbReference type="Pfam" id="PF13515"/>
    </source>
</evidence>
<name>A0A852VVV4_9MICO</name>
<reference evidence="7 8" key="1">
    <citation type="submission" date="2020-07" db="EMBL/GenBank/DDBJ databases">
        <title>Sequencing the genomes of 1000 actinobacteria strains.</title>
        <authorList>
            <person name="Klenk H.-P."/>
        </authorList>
    </citation>
    <scope>NUCLEOTIDE SEQUENCE [LARGE SCALE GENOMIC DNA]</scope>
    <source>
        <strain evidence="7 8">DSM 26154</strain>
    </source>
</reference>
<evidence type="ECO:0000313" key="8">
    <source>
        <dbReference type="Proteomes" id="UP000554054"/>
    </source>
</evidence>
<dbReference type="EMBL" id="JACCAE010000001">
    <property type="protein sequence ID" value="NYF99530.1"/>
    <property type="molecule type" value="Genomic_DNA"/>
</dbReference>
<dbReference type="Proteomes" id="UP000554054">
    <property type="component" value="Unassembled WGS sequence"/>
</dbReference>
<proteinExistence type="predicted"/>
<keyword evidence="8" id="KW-1185">Reference proteome</keyword>
<evidence type="ECO:0000256" key="3">
    <source>
        <dbReference type="ARBA" id="ARBA00022989"/>
    </source>
</evidence>
<organism evidence="7 8">
    <name type="scientific">Janibacter cremeus</name>
    <dbReference type="NCBI Taxonomy" id="1285192"/>
    <lineage>
        <taxon>Bacteria</taxon>
        <taxon>Bacillati</taxon>
        <taxon>Actinomycetota</taxon>
        <taxon>Actinomycetes</taxon>
        <taxon>Micrococcales</taxon>
        <taxon>Intrasporangiaceae</taxon>
        <taxon>Janibacter</taxon>
    </lineage>
</organism>
<comment type="subcellular location">
    <subcellularLocation>
        <location evidence="1">Membrane</location>
        <topology evidence="1">Multi-pass membrane protein</topology>
    </subcellularLocation>
</comment>
<dbReference type="InterPro" id="IPR049453">
    <property type="entry name" value="Memb_transporter_dom"/>
</dbReference>
<evidence type="ECO:0000256" key="5">
    <source>
        <dbReference type="SAM" id="Phobius"/>
    </source>
</evidence>